<keyword evidence="4 7" id="KW-0472">Membrane</keyword>
<dbReference type="EMBL" id="PXOG01000009">
    <property type="protein sequence ID" value="RGP81487.1"/>
    <property type="molecule type" value="Genomic_DNA"/>
</dbReference>
<dbReference type="AlphaFoldDB" id="A0A395TAE8"/>
<feature type="region of interest" description="Disordered" evidence="6">
    <location>
        <begin position="97"/>
        <end position="134"/>
    </location>
</feature>
<name>A0A395TAE8_9HYPO</name>
<organism evidence="8 9">
    <name type="scientific">Fusarium longipes</name>
    <dbReference type="NCBI Taxonomy" id="694270"/>
    <lineage>
        <taxon>Eukaryota</taxon>
        <taxon>Fungi</taxon>
        <taxon>Dikarya</taxon>
        <taxon>Ascomycota</taxon>
        <taxon>Pezizomycotina</taxon>
        <taxon>Sordariomycetes</taxon>
        <taxon>Hypocreomycetidae</taxon>
        <taxon>Hypocreales</taxon>
        <taxon>Nectriaceae</taxon>
        <taxon>Fusarium</taxon>
    </lineage>
</organism>
<dbReference type="STRING" id="694270.A0A395TAE8"/>
<evidence type="ECO:0000256" key="2">
    <source>
        <dbReference type="ARBA" id="ARBA00022692"/>
    </source>
</evidence>
<evidence type="ECO:0008006" key="10">
    <source>
        <dbReference type="Google" id="ProtNLM"/>
    </source>
</evidence>
<evidence type="ECO:0000256" key="1">
    <source>
        <dbReference type="ARBA" id="ARBA00004141"/>
    </source>
</evidence>
<keyword evidence="5" id="KW-0175">Coiled coil</keyword>
<dbReference type="InterPro" id="IPR045863">
    <property type="entry name" value="CorA_TM1_TM2"/>
</dbReference>
<dbReference type="Pfam" id="PF01544">
    <property type="entry name" value="CorA"/>
    <property type="match status" value="1"/>
</dbReference>
<feature type="compositionally biased region" description="Acidic residues" evidence="6">
    <location>
        <begin position="560"/>
        <end position="573"/>
    </location>
</feature>
<keyword evidence="2 7" id="KW-0812">Transmembrane</keyword>
<sequence>MSTLTTPLTLIAAVKEIEDVAITAADRKLKLPLLDPEKVTLRNGHSKRSGSRRSIGISTLILAAMFNRKRRDLTDEERLSGYDIDVPISQRWKPNYSVPRNSLDGRASRNSPGLDKKPVSIERPHHVSHPLSFGRNRRDMDTFAEVIRQSDEESVEEEFSDPKLWIETISELYMNELDNRARWDPRWLNITRRERFEGLESVTVSVIDYFNDKMEKSKLITTKKDLAAAVNTRQEASQVRVIMVSDISRFVMGALGQIYSIDPEFWYEQLIASGYSASDSGLKLKNAVWMNWNEREIRFRHRPLPGIGQRTEWNLPRRTKSRNWAHLRWGRLGALHYLGKPGFHEDEIVGRISDGRWTIERDVVLDRSGLLLTDKRKKRAERKIREKREKEEKKMSKKRDKNMFAVPEQPKSAIKIEGTSNRVKTSNVYRPYSTFFPILRRNPGYWYNRDLRVMAPEGMGYWTSIDGEGRKTTILLFDPPRTMQNDKTKETTPSLTFMPRAMEFESYTDEELWRTADPDETYLDPPTFTKKKKKDRKSRMEKQDNMRDELTSVGAKAGDDADSIDSSDSEYDEEHQNSIRKLYTSRQSWVRDRDFARKYSLSTMDLVSRYLSDISATELFQDNSAIPSLLTRLFFDDMWQLLAEIRIVQDHIDSDLGADLHFHLLEDCGTVTRQNMAWVRSTLHELGEWIDHAKASKKTLELSEDLEQEMVELQEDLQSLRARSEQTLNFLVASTGITQSALVIDQTSGINKLTELAFFFVPLSFITAVFSMQVAELNDAPPKMWTWGLSLGVVFVVTYTIRIFLRSPTVKNYAKAGRVTILNRFTPKSSSMSLSLDSISNRAITKFFFVLLTCILWALLLIAVCLVYLFLLFFGAWVGIAGTALYFIITRWPEGAVLAPCFVALVVSGIGLSAVWYRKDMLMESCEKWLEKCTDWMMSLWPEEWMADSVEDEDLDREGVKTYARQRMFFPSK</sequence>
<reference evidence="8 9" key="1">
    <citation type="journal article" date="2018" name="PLoS Pathog.">
        <title>Evolution of structural diversity of trichothecenes, a family of toxins produced by plant pathogenic and entomopathogenic fungi.</title>
        <authorList>
            <person name="Proctor R.H."/>
            <person name="McCormick S.P."/>
            <person name="Kim H.S."/>
            <person name="Cardoza R.E."/>
            <person name="Stanley A.M."/>
            <person name="Lindo L."/>
            <person name="Kelly A."/>
            <person name="Brown D.W."/>
            <person name="Lee T."/>
            <person name="Vaughan M.M."/>
            <person name="Alexander N.J."/>
            <person name="Busman M."/>
            <person name="Gutierrez S."/>
        </authorList>
    </citation>
    <scope>NUCLEOTIDE SEQUENCE [LARGE SCALE GENOMIC DNA]</scope>
    <source>
        <strain evidence="8 9">NRRL 20695</strain>
    </source>
</reference>
<feature type="coiled-coil region" evidence="5">
    <location>
        <begin position="696"/>
        <end position="723"/>
    </location>
</feature>
<gene>
    <name evidence="8" type="ORF">FLONG3_356</name>
</gene>
<feature type="compositionally biased region" description="Basic and acidic residues" evidence="6">
    <location>
        <begin position="383"/>
        <end position="394"/>
    </location>
</feature>
<evidence type="ECO:0000256" key="7">
    <source>
        <dbReference type="SAM" id="Phobius"/>
    </source>
</evidence>
<feature type="transmembrane region" description="Helical" evidence="7">
    <location>
        <begin position="847"/>
        <end position="877"/>
    </location>
</feature>
<evidence type="ECO:0000256" key="3">
    <source>
        <dbReference type="ARBA" id="ARBA00022989"/>
    </source>
</evidence>
<dbReference type="SUPFAM" id="SSF144083">
    <property type="entry name" value="Magnesium transport protein CorA, transmembrane region"/>
    <property type="match status" value="1"/>
</dbReference>
<feature type="compositionally biased region" description="Basic and acidic residues" evidence="6">
    <location>
        <begin position="538"/>
        <end position="550"/>
    </location>
</feature>
<protein>
    <recommendedName>
        <fullName evidence="10">Mg2+ transporter</fullName>
    </recommendedName>
</protein>
<evidence type="ECO:0000256" key="6">
    <source>
        <dbReference type="SAM" id="MobiDB-lite"/>
    </source>
</evidence>
<dbReference type="OrthoDB" id="3231000at2759"/>
<feature type="transmembrane region" description="Helical" evidence="7">
    <location>
        <begin position="897"/>
        <end position="917"/>
    </location>
</feature>
<keyword evidence="3 7" id="KW-1133">Transmembrane helix</keyword>
<proteinExistence type="predicted"/>
<comment type="caution">
    <text evidence="8">The sequence shown here is derived from an EMBL/GenBank/DDBJ whole genome shotgun (WGS) entry which is preliminary data.</text>
</comment>
<comment type="subcellular location">
    <subcellularLocation>
        <location evidence="1">Membrane</location>
        <topology evidence="1">Multi-pass membrane protein</topology>
    </subcellularLocation>
</comment>
<feature type="region of interest" description="Disordered" evidence="6">
    <location>
        <begin position="381"/>
        <end position="401"/>
    </location>
</feature>
<feature type="transmembrane region" description="Helical" evidence="7">
    <location>
        <begin position="756"/>
        <end position="775"/>
    </location>
</feature>
<dbReference type="Proteomes" id="UP000266234">
    <property type="component" value="Unassembled WGS sequence"/>
</dbReference>
<evidence type="ECO:0000313" key="8">
    <source>
        <dbReference type="EMBL" id="RGP81487.1"/>
    </source>
</evidence>
<feature type="transmembrane region" description="Helical" evidence="7">
    <location>
        <begin position="787"/>
        <end position="805"/>
    </location>
</feature>
<evidence type="ECO:0000256" key="4">
    <source>
        <dbReference type="ARBA" id="ARBA00023136"/>
    </source>
</evidence>
<feature type="transmembrane region" description="Helical" evidence="7">
    <location>
        <begin position="727"/>
        <end position="744"/>
    </location>
</feature>
<dbReference type="GO" id="GO:0046873">
    <property type="term" value="F:metal ion transmembrane transporter activity"/>
    <property type="evidence" value="ECO:0007669"/>
    <property type="project" value="InterPro"/>
</dbReference>
<accession>A0A395TAE8</accession>
<feature type="region of interest" description="Disordered" evidence="6">
    <location>
        <begin position="517"/>
        <end position="578"/>
    </location>
</feature>
<dbReference type="Gene3D" id="1.20.58.340">
    <property type="entry name" value="Magnesium transport protein CorA, transmembrane region"/>
    <property type="match status" value="1"/>
</dbReference>
<dbReference type="InterPro" id="IPR002523">
    <property type="entry name" value="MgTranspt_CorA/ZnTranspt_ZntB"/>
</dbReference>
<evidence type="ECO:0000313" key="9">
    <source>
        <dbReference type="Proteomes" id="UP000266234"/>
    </source>
</evidence>
<feature type="compositionally biased region" description="Basic and acidic residues" evidence="6">
    <location>
        <begin position="114"/>
        <end position="125"/>
    </location>
</feature>
<keyword evidence="9" id="KW-1185">Reference proteome</keyword>
<evidence type="ECO:0000256" key="5">
    <source>
        <dbReference type="SAM" id="Coils"/>
    </source>
</evidence>
<dbReference type="GO" id="GO:0016020">
    <property type="term" value="C:membrane"/>
    <property type="evidence" value="ECO:0007669"/>
    <property type="project" value="UniProtKB-SubCell"/>
</dbReference>